<organism evidence="2">
    <name type="scientific">mine drainage metagenome</name>
    <dbReference type="NCBI Taxonomy" id="410659"/>
    <lineage>
        <taxon>unclassified sequences</taxon>
        <taxon>metagenomes</taxon>
        <taxon>ecological metagenomes</taxon>
    </lineage>
</organism>
<feature type="region of interest" description="Disordered" evidence="1">
    <location>
        <begin position="61"/>
        <end position="82"/>
    </location>
</feature>
<feature type="compositionally biased region" description="Polar residues" evidence="1">
    <location>
        <begin position="157"/>
        <end position="170"/>
    </location>
</feature>
<dbReference type="EMBL" id="CABM01000049">
    <property type="protein sequence ID" value="CBH98181.1"/>
    <property type="molecule type" value="Genomic_DNA"/>
</dbReference>
<proteinExistence type="predicted"/>
<reference evidence="2" key="1">
    <citation type="submission" date="2009-10" db="EMBL/GenBank/DDBJ databases">
        <title>Diversity of trophic interactions inside an arsenic-rich microbial ecosystem.</title>
        <authorList>
            <person name="Bertin P.N."/>
            <person name="Heinrich-Salmeron A."/>
            <person name="Pelletier E."/>
            <person name="Goulhen-Chollet F."/>
            <person name="Arsene-Ploetze F."/>
            <person name="Gallien S."/>
            <person name="Calteau A."/>
            <person name="Vallenet D."/>
            <person name="Casiot C."/>
            <person name="Chane-Woon-Ming B."/>
            <person name="Giloteaux L."/>
            <person name="Barakat M."/>
            <person name="Bonnefoy V."/>
            <person name="Bruneel O."/>
            <person name="Chandler M."/>
            <person name="Cleiss J."/>
            <person name="Duran R."/>
            <person name="Elbaz-Poulichet F."/>
            <person name="Fonknechten N."/>
            <person name="Lauga B."/>
            <person name="Mornico D."/>
            <person name="Ortet P."/>
            <person name="Schaeffer C."/>
            <person name="Siguier P."/>
            <person name="Alexander Thil Smith A."/>
            <person name="Van Dorsselaer A."/>
            <person name="Weissenbach J."/>
            <person name="Medigue C."/>
            <person name="Le Paslier D."/>
        </authorList>
    </citation>
    <scope>NUCLEOTIDE SEQUENCE</scope>
</reference>
<evidence type="ECO:0000313" key="2">
    <source>
        <dbReference type="EMBL" id="CBH98181.1"/>
    </source>
</evidence>
<sequence length="179" mass="18786">MIDDGHCSASSCARKGRRGVTGYALRRVFVGVGMAGCSIDGVFGAAVRRLSRLGSGGITRVASAAPSHPNSQPTTPPPSRRWLVEGSRTAACGQGAMGVIPADSLALGARVAHVFVATSDKAAVLPRPASPVRTAAVPNRLSRPYVHRRRHQLFFQQPSPRSWPGLSSSRAIEGAPRGR</sequence>
<dbReference type="AlphaFoldDB" id="E6PTC4"/>
<evidence type="ECO:0000256" key="1">
    <source>
        <dbReference type="SAM" id="MobiDB-lite"/>
    </source>
</evidence>
<feature type="region of interest" description="Disordered" evidence="1">
    <location>
        <begin position="157"/>
        <end position="179"/>
    </location>
</feature>
<gene>
    <name evidence="2" type="ORF">CARN2_3658</name>
</gene>
<comment type="caution">
    <text evidence="2">The sequence shown here is derived from an EMBL/GenBank/DDBJ whole genome shotgun (WGS) entry which is preliminary data.</text>
</comment>
<accession>E6PTC4</accession>
<protein>
    <submittedName>
        <fullName evidence="2">Uncharacterized protein</fullName>
    </submittedName>
</protein>
<name>E6PTC4_9ZZZZ</name>